<evidence type="ECO:0000313" key="4">
    <source>
        <dbReference type="Proteomes" id="UP000799753"/>
    </source>
</evidence>
<dbReference type="CDD" id="cd05380">
    <property type="entry name" value="CAP_euk"/>
    <property type="match status" value="1"/>
</dbReference>
<dbReference type="SUPFAM" id="SSF55797">
    <property type="entry name" value="PR-1-like"/>
    <property type="match status" value="1"/>
</dbReference>
<dbReference type="EMBL" id="MU006779">
    <property type="protein sequence ID" value="KAF2643724.1"/>
    <property type="molecule type" value="Genomic_DNA"/>
</dbReference>
<dbReference type="InterPro" id="IPR014044">
    <property type="entry name" value="CAP_dom"/>
</dbReference>
<evidence type="ECO:0000259" key="2">
    <source>
        <dbReference type="SMART" id="SM00198"/>
    </source>
</evidence>
<organism evidence="3 4">
    <name type="scientific">Massarina eburnea CBS 473.64</name>
    <dbReference type="NCBI Taxonomy" id="1395130"/>
    <lineage>
        <taxon>Eukaryota</taxon>
        <taxon>Fungi</taxon>
        <taxon>Dikarya</taxon>
        <taxon>Ascomycota</taxon>
        <taxon>Pezizomycotina</taxon>
        <taxon>Dothideomycetes</taxon>
        <taxon>Pleosporomycetidae</taxon>
        <taxon>Pleosporales</taxon>
        <taxon>Massarineae</taxon>
        <taxon>Massarinaceae</taxon>
        <taxon>Massarina</taxon>
    </lineage>
</organism>
<gene>
    <name evidence="3" type="ORF">P280DRAFT_504680</name>
</gene>
<feature type="chain" id="PRO_5025350030" evidence="1">
    <location>
        <begin position="18"/>
        <end position="206"/>
    </location>
</feature>
<dbReference type="SMART" id="SM00198">
    <property type="entry name" value="SCP"/>
    <property type="match status" value="1"/>
</dbReference>
<reference evidence="3" key="1">
    <citation type="journal article" date="2020" name="Stud. Mycol.">
        <title>101 Dothideomycetes genomes: a test case for predicting lifestyles and emergence of pathogens.</title>
        <authorList>
            <person name="Haridas S."/>
            <person name="Albert R."/>
            <person name="Binder M."/>
            <person name="Bloem J."/>
            <person name="Labutti K."/>
            <person name="Salamov A."/>
            <person name="Andreopoulos B."/>
            <person name="Baker S."/>
            <person name="Barry K."/>
            <person name="Bills G."/>
            <person name="Bluhm B."/>
            <person name="Cannon C."/>
            <person name="Castanera R."/>
            <person name="Culley D."/>
            <person name="Daum C."/>
            <person name="Ezra D."/>
            <person name="Gonzalez J."/>
            <person name="Henrissat B."/>
            <person name="Kuo A."/>
            <person name="Liang C."/>
            <person name="Lipzen A."/>
            <person name="Lutzoni F."/>
            <person name="Magnuson J."/>
            <person name="Mondo S."/>
            <person name="Nolan M."/>
            <person name="Ohm R."/>
            <person name="Pangilinan J."/>
            <person name="Park H.-J."/>
            <person name="Ramirez L."/>
            <person name="Alfaro M."/>
            <person name="Sun H."/>
            <person name="Tritt A."/>
            <person name="Yoshinaga Y."/>
            <person name="Zwiers L.-H."/>
            <person name="Turgeon B."/>
            <person name="Goodwin S."/>
            <person name="Spatafora J."/>
            <person name="Crous P."/>
            <person name="Grigoriev I."/>
        </authorList>
    </citation>
    <scope>NUCLEOTIDE SEQUENCE</scope>
    <source>
        <strain evidence="3">CBS 473.64</strain>
    </source>
</reference>
<keyword evidence="4" id="KW-1185">Reference proteome</keyword>
<dbReference type="Gene3D" id="3.40.33.10">
    <property type="entry name" value="CAP"/>
    <property type="match status" value="1"/>
</dbReference>
<dbReference type="Pfam" id="PF00188">
    <property type="entry name" value="CAP"/>
    <property type="match status" value="1"/>
</dbReference>
<dbReference type="AlphaFoldDB" id="A0A6A6SC38"/>
<name>A0A6A6SC38_9PLEO</name>
<evidence type="ECO:0000313" key="3">
    <source>
        <dbReference type="EMBL" id="KAF2643724.1"/>
    </source>
</evidence>
<dbReference type="PANTHER" id="PTHR10334">
    <property type="entry name" value="CYSTEINE-RICH SECRETORY PROTEIN-RELATED"/>
    <property type="match status" value="1"/>
</dbReference>
<protein>
    <submittedName>
        <fullName evidence="3">PR-1-like protein</fullName>
    </submittedName>
</protein>
<evidence type="ECO:0000256" key="1">
    <source>
        <dbReference type="SAM" id="SignalP"/>
    </source>
</evidence>
<dbReference type="InterPro" id="IPR035940">
    <property type="entry name" value="CAP_sf"/>
</dbReference>
<accession>A0A6A6SC38</accession>
<proteinExistence type="predicted"/>
<dbReference type="PRINTS" id="PR00837">
    <property type="entry name" value="V5TPXLIKE"/>
</dbReference>
<dbReference type="InterPro" id="IPR001283">
    <property type="entry name" value="CRISP-related"/>
</dbReference>
<dbReference type="Proteomes" id="UP000799753">
    <property type="component" value="Unassembled WGS sequence"/>
</dbReference>
<sequence length="206" mass="22812">MKLFAFLALAAAPIAVAAPAAAAAVMSHAVRDGTSPPDIHDTGFQKAILDAHWYWRHIHCAQELHWNDELAQKAKKSVEACTEHMQHDQAGSNLSGVSPPPDKYEIWTNMARDCAHGWHEEETKYPYGSPDVTGDSPYLHFTQMVWREASQIGCAMANCGGKSSAARIYCFYDSGNNVADNQFQHNVWPPVCHDPTKGEMQAHFGY</sequence>
<feature type="signal peptide" evidence="1">
    <location>
        <begin position="1"/>
        <end position="17"/>
    </location>
</feature>
<feature type="domain" description="SCP" evidence="2">
    <location>
        <begin position="43"/>
        <end position="180"/>
    </location>
</feature>
<dbReference type="OrthoDB" id="337038at2759"/>
<keyword evidence="1" id="KW-0732">Signal</keyword>